<dbReference type="SUPFAM" id="SSF52833">
    <property type="entry name" value="Thioredoxin-like"/>
    <property type="match status" value="1"/>
</dbReference>
<dbReference type="InterPro" id="IPR036249">
    <property type="entry name" value="Thioredoxin-like_sf"/>
</dbReference>
<reference evidence="2" key="3">
    <citation type="submission" date="2025-08" db="UniProtKB">
        <authorList>
            <consortium name="Ensembl"/>
        </authorList>
    </citation>
    <scope>IDENTIFICATION</scope>
</reference>
<dbReference type="Ensembl" id="ENSCINT00000025476.2">
    <property type="protein sequence ID" value="ENSCINP00000025230.2"/>
    <property type="gene ID" value="ENSCING00000013830.2"/>
</dbReference>
<reference evidence="2" key="2">
    <citation type="journal article" date="2008" name="Genome Biol.">
        <title>Improved genome assembly and evidence-based global gene model set for the chordate Ciona intestinalis: new insight into intron and operon populations.</title>
        <authorList>
            <person name="Satou Y."/>
            <person name="Mineta K."/>
            <person name="Ogasawara M."/>
            <person name="Sasakura Y."/>
            <person name="Shoguchi E."/>
            <person name="Ueno K."/>
            <person name="Yamada L."/>
            <person name="Matsumoto J."/>
            <person name="Wasserscheid J."/>
            <person name="Dewar K."/>
            <person name="Wiley G.B."/>
            <person name="Macmil S.L."/>
            <person name="Roe B.A."/>
            <person name="Zeller R.W."/>
            <person name="Hastings K.E."/>
            <person name="Lemaire P."/>
            <person name="Lindquist E."/>
            <person name="Endo T."/>
            <person name="Hotta K."/>
            <person name="Inaba K."/>
        </authorList>
    </citation>
    <scope>NUCLEOTIDE SEQUENCE [LARGE SCALE GENOMIC DNA]</scope>
    <source>
        <strain evidence="2">wild type</strain>
    </source>
</reference>
<dbReference type="PANTHER" id="PTHR12289:SF67">
    <property type="match status" value="1"/>
</dbReference>
<accession>A0A1W2WGT7</accession>
<sequence>MKPTTVVRSLCKANVMMYQLIGGELSPYTAKVRSYLRFKKIPFEPVTASAEIYANFIKPRIGWSVIPVLVTPQNEAIQDSTDIIDYLEQRHPVPSIQPRTPKQKLACSLLELFADEWMVLPIMHYRWSFPENLPFIKEEFGRIGFPEHSTSERSSIAGALYGKFQSMRGVLGINEQTAPAIEESWKGLLDELTAHFDKHPYLLGGKPCVADFALGGMMFAHLYRDPVPGMLMKTRAPLVAAWVEHMNGHLPSISRYNVHEVDGDGRVVRKRRPEGCDDYCAEDEIPQTLDPILKRVCGEFGPVLLSTRRRLIQFIKDNPGVTKLPRNIGQHEFQIGGITSQRGIFPFNIWMWQRVTDIYHNMNDCDKGESSAMMSQYPHGLDIIRANLDSYRVERKANFLHAVLHKSKI</sequence>
<dbReference type="EMBL" id="EAAA01000044">
    <property type="status" value="NOT_ANNOTATED_CDS"/>
    <property type="molecule type" value="Genomic_DNA"/>
</dbReference>
<dbReference type="InParanoid" id="F6QLF3"/>
<gene>
    <name evidence="2" type="primary">LOC100180334</name>
</gene>
<dbReference type="RefSeq" id="XP_002128369.1">
    <property type="nucleotide sequence ID" value="XM_002128333.3"/>
</dbReference>
<dbReference type="PANTHER" id="PTHR12289">
    <property type="entry name" value="METAXIN RELATED"/>
    <property type="match status" value="1"/>
</dbReference>
<reference evidence="3" key="1">
    <citation type="journal article" date="2002" name="Science">
        <title>The draft genome of Ciona intestinalis: insights into chordate and vertebrate origins.</title>
        <authorList>
            <person name="Dehal P."/>
            <person name="Satou Y."/>
            <person name="Campbell R.K."/>
            <person name="Chapman J."/>
            <person name="Degnan B."/>
            <person name="De Tomaso A."/>
            <person name="Davidson B."/>
            <person name="Di Gregorio A."/>
            <person name="Gelpke M."/>
            <person name="Goodstein D.M."/>
            <person name="Harafuji N."/>
            <person name="Hastings K.E."/>
            <person name="Ho I."/>
            <person name="Hotta K."/>
            <person name="Huang W."/>
            <person name="Kawashima T."/>
            <person name="Lemaire P."/>
            <person name="Martinez D."/>
            <person name="Meinertzhagen I.A."/>
            <person name="Necula S."/>
            <person name="Nonaka M."/>
            <person name="Putnam N."/>
            <person name="Rash S."/>
            <person name="Saiga H."/>
            <person name="Satake M."/>
            <person name="Terry A."/>
            <person name="Yamada L."/>
            <person name="Wang H.G."/>
            <person name="Awazu S."/>
            <person name="Azumi K."/>
            <person name="Boore J."/>
            <person name="Branno M."/>
            <person name="Chin-Bow S."/>
            <person name="DeSantis R."/>
            <person name="Doyle S."/>
            <person name="Francino P."/>
            <person name="Keys D.N."/>
            <person name="Haga S."/>
            <person name="Hayashi H."/>
            <person name="Hino K."/>
            <person name="Imai K.S."/>
            <person name="Inaba K."/>
            <person name="Kano S."/>
            <person name="Kobayashi K."/>
            <person name="Kobayashi M."/>
            <person name="Lee B.I."/>
            <person name="Makabe K.W."/>
            <person name="Manohar C."/>
            <person name="Matassi G."/>
            <person name="Medina M."/>
            <person name="Mochizuki Y."/>
            <person name="Mount S."/>
            <person name="Morishita T."/>
            <person name="Miura S."/>
            <person name="Nakayama A."/>
            <person name="Nishizaka S."/>
            <person name="Nomoto H."/>
            <person name="Ohta F."/>
            <person name="Oishi K."/>
            <person name="Rigoutsos I."/>
            <person name="Sano M."/>
            <person name="Sasaki A."/>
            <person name="Sasakura Y."/>
            <person name="Shoguchi E."/>
            <person name="Shin-i T."/>
            <person name="Spagnuolo A."/>
            <person name="Stainier D."/>
            <person name="Suzuki M.M."/>
            <person name="Tassy O."/>
            <person name="Takatori N."/>
            <person name="Tokuoka M."/>
            <person name="Yagi K."/>
            <person name="Yoshizaki F."/>
            <person name="Wada S."/>
            <person name="Zhang C."/>
            <person name="Hyatt P.D."/>
            <person name="Larimer F."/>
            <person name="Detter C."/>
            <person name="Doggett N."/>
            <person name="Glavina T."/>
            <person name="Hawkins T."/>
            <person name="Richardson P."/>
            <person name="Lucas S."/>
            <person name="Kohara Y."/>
            <person name="Levine M."/>
            <person name="Satoh N."/>
            <person name="Rokhsar D.S."/>
        </authorList>
    </citation>
    <scope>NUCLEOTIDE SEQUENCE [LARGE SCALE GENOMIC DNA]</scope>
</reference>
<dbReference type="AlphaFoldDB" id="F6QLF3"/>
<dbReference type="InterPro" id="IPR004045">
    <property type="entry name" value="Glutathione_S-Trfase_N"/>
</dbReference>
<organism evidence="2 3">
    <name type="scientific">Ciona intestinalis</name>
    <name type="common">Transparent sea squirt</name>
    <name type="synonym">Ascidia intestinalis</name>
    <dbReference type="NCBI Taxonomy" id="7719"/>
    <lineage>
        <taxon>Eukaryota</taxon>
        <taxon>Metazoa</taxon>
        <taxon>Chordata</taxon>
        <taxon>Tunicata</taxon>
        <taxon>Ascidiacea</taxon>
        <taxon>Phlebobranchia</taxon>
        <taxon>Cionidae</taxon>
        <taxon>Ciona</taxon>
    </lineage>
</organism>
<dbReference type="GO" id="GO:0005737">
    <property type="term" value="C:cytoplasm"/>
    <property type="evidence" value="ECO:0000318"/>
    <property type="project" value="GO_Central"/>
</dbReference>
<dbReference type="Pfam" id="PF13417">
    <property type="entry name" value="GST_N_3"/>
    <property type="match status" value="1"/>
</dbReference>
<dbReference type="GeneTree" id="ENSGT00390000012522"/>
<proteinExistence type="predicted"/>
<dbReference type="SUPFAM" id="SSF47616">
    <property type="entry name" value="GST C-terminal domain-like"/>
    <property type="match status" value="1"/>
</dbReference>
<dbReference type="InterPro" id="IPR050931">
    <property type="entry name" value="Mito_Protein_Transport_Metaxin"/>
</dbReference>
<dbReference type="HOGENOM" id="CLU_045103_1_0_1"/>
<accession>F6QLF3</accession>
<feature type="domain" description="GST N-terminal" evidence="1">
    <location>
        <begin position="20"/>
        <end position="93"/>
    </location>
</feature>
<dbReference type="InterPro" id="IPR036282">
    <property type="entry name" value="Glutathione-S-Trfase_C_sf"/>
</dbReference>
<dbReference type="KEGG" id="cin:100180334"/>
<dbReference type="Proteomes" id="UP000008144">
    <property type="component" value="Chromosome 1"/>
</dbReference>
<dbReference type="CDD" id="cd00299">
    <property type="entry name" value="GST_C_family"/>
    <property type="match status" value="1"/>
</dbReference>
<dbReference type="OrthoDB" id="4951845at2759"/>
<keyword evidence="3" id="KW-1185">Reference proteome</keyword>
<protein>
    <submittedName>
        <fullName evidence="2">Uncharacterized LOC100180334</fullName>
    </submittedName>
</protein>
<evidence type="ECO:0000313" key="2">
    <source>
        <dbReference type="Ensembl" id="ENSCINP00000025230.2"/>
    </source>
</evidence>
<evidence type="ECO:0000313" key="3">
    <source>
        <dbReference type="Proteomes" id="UP000008144"/>
    </source>
</evidence>
<dbReference type="Gene3D" id="3.40.30.10">
    <property type="entry name" value="Glutaredoxin"/>
    <property type="match status" value="1"/>
</dbReference>
<name>F6QLF3_CIOIN</name>
<evidence type="ECO:0000259" key="1">
    <source>
        <dbReference type="Pfam" id="PF13417"/>
    </source>
</evidence>
<dbReference type="Gene3D" id="1.20.1050.10">
    <property type="match status" value="2"/>
</dbReference>
<dbReference type="OMA" id="ELYADEW"/>
<reference evidence="2" key="4">
    <citation type="submission" date="2025-09" db="UniProtKB">
        <authorList>
            <consortium name="Ensembl"/>
        </authorList>
    </citation>
    <scope>IDENTIFICATION</scope>
</reference>
<dbReference type="GeneID" id="100180334"/>